<gene>
    <name evidence="5" type="ORF">mMyoMyo1_015149</name>
</gene>
<dbReference type="GO" id="GO:0004430">
    <property type="term" value="F:1-phosphatidylinositol 4-kinase activity"/>
    <property type="evidence" value="ECO:0007669"/>
    <property type="project" value="TreeGrafter"/>
</dbReference>
<dbReference type="PANTHER" id="PTHR10048:SF22">
    <property type="entry name" value="PHOSPHATIDYLINOSITOL 4-KINASE BETA"/>
    <property type="match status" value="1"/>
</dbReference>
<dbReference type="AlphaFoldDB" id="A0A7J7SSU0"/>
<dbReference type="GO" id="GO:0005737">
    <property type="term" value="C:cytoplasm"/>
    <property type="evidence" value="ECO:0007669"/>
    <property type="project" value="TreeGrafter"/>
</dbReference>
<protein>
    <submittedName>
        <fullName evidence="5">Phosphatidylinositol 4-kinase beta</fullName>
    </submittedName>
</protein>
<evidence type="ECO:0000313" key="6">
    <source>
        <dbReference type="Proteomes" id="UP000527355"/>
    </source>
</evidence>
<dbReference type="InterPro" id="IPR036940">
    <property type="entry name" value="PI3/4_kinase_cat_sf"/>
</dbReference>
<sequence>MFALMEGVLAGGTLSPYTYNFLLPSQVMGGLDGDMFNYYKMLMLQGLIAARKHMDKVVQIVEIMQQGSQLPCFHGSSTIRNLKERFHMSMTEEQLQLLVEQMVDGSMRSITTKLYDGFQYLTNGIM</sequence>
<keyword evidence="6" id="KW-1185">Reference proteome</keyword>
<dbReference type="Proteomes" id="UP000527355">
    <property type="component" value="Unassembled WGS sequence"/>
</dbReference>
<comment type="caution">
    <text evidence="5">The sequence shown here is derived from an EMBL/GenBank/DDBJ whole genome shotgun (WGS) entry which is preliminary data.</text>
</comment>
<dbReference type="InterPro" id="IPR011009">
    <property type="entry name" value="Kinase-like_dom_sf"/>
</dbReference>
<evidence type="ECO:0000313" key="5">
    <source>
        <dbReference type="EMBL" id="KAF6291315.1"/>
    </source>
</evidence>
<dbReference type="SUPFAM" id="SSF56112">
    <property type="entry name" value="Protein kinase-like (PK-like)"/>
    <property type="match status" value="1"/>
</dbReference>
<dbReference type="GO" id="GO:0048015">
    <property type="term" value="P:phosphatidylinositol-mediated signaling"/>
    <property type="evidence" value="ECO:0007669"/>
    <property type="project" value="TreeGrafter"/>
</dbReference>
<keyword evidence="3 5" id="KW-0418">Kinase</keyword>
<dbReference type="EMBL" id="JABWUV010000018">
    <property type="protein sequence ID" value="KAF6291315.1"/>
    <property type="molecule type" value="Genomic_DNA"/>
</dbReference>
<evidence type="ECO:0000256" key="3">
    <source>
        <dbReference type="ARBA" id="ARBA00022777"/>
    </source>
</evidence>
<dbReference type="Gene3D" id="1.10.1070.11">
    <property type="entry name" value="Phosphatidylinositol 3-/4-kinase, catalytic domain"/>
    <property type="match status" value="1"/>
</dbReference>
<dbReference type="InterPro" id="IPR000403">
    <property type="entry name" value="PI3/4_kinase_cat_dom"/>
</dbReference>
<evidence type="ECO:0000256" key="1">
    <source>
        <dbReference type="ARBA" id="ARBA00006209"/>
    </source>
</evidence>
<feature type="domain" description="PI3K/PI4K catalytic" evidence="4">
    <location>
        <begin position="1"/>
        <end position="111"/>
    </location>
</feature>
<dbReference type="InterPro" id="IPR015433">
    <property type="entry name" value="PI3/4_kinase"/>
</dbReference>
<evidence type="ECO:0000259" key="4">
    <source>
        <dbReference type="PROSITE" id="PS50290"/>
    </source>
</evidence>
<name>A0A7J7SSU0_MYOMY</name>
<organism evidence="5 6">
    <name type="scientific">Myotis myotis</name>
    <name type="common">Greater mouse-eared bat</name>
    <name type="synonym">Vespertilio myotis</name>
    <dbReference type="NCBI Taxonomy" id="51298"/>
    <lineage>
        <taxon>Eukaryota</taxon>
        <taxon>Metazoa</taxon>
        <taxon>Chordata</taxon>
        <taxon>Craniata</taxon>
        <taxon>Vertebrata</taxon>
        <taxon>Euteleostomi</taxon>
        <taxon>Mammalia</taxon>
        <taxon>Eutheria</taxon>
        <taxon>Laurasiatheria</taxon>
        <taxon>Chiroptera</taxon>
        <taxon>Yangochiroptera</taxon>
        <taxon>Vespertilionidae</taxon>
        <taxon>Myotis</taxon>
    </lineage>
</organism>
<keyword evidence="2" id="KW-0808">Transferase</keyword>
<evidence type="ECO:0000256" key="2">
    <source>
        <dbReference type="ARBA" id="ARBA00022679"/>
    </source>
</evidence>
<comment type="similarity">
    <text evidence="1">Belongs to the PI3/PI4-kinase family. Type III PI4K subfamily.</text>
</comment>
<dbReference type="PROSITE" id="PS50290">
    <property type="entry name" value="PI3_4_KINASE_3"/>
    <property type="match status" value="1"/>
</dbReference>
<dbReference type="VEuPathDB" id="HostDB:GeneID_118673797"/>
<dbReference type="PANTHER" id="PTHR10048">
    <property type="entry name" value="PHOSPHATIDYLINOSITOL KINASE"/>
    <property type="match status" value="1"/>
</dbReference>
<accession>A0A7J7SSU0</accession>
<dbReference type="GO" id="GO:0016020">
    <property type="term" value="C:membrane"/>
    <property type="evidence" value="ECO:0007669"/>
    <property type="project" value="TreeGrafter"/>
</dbReference>
<dbReference type="GO" id="GO:0046854">
    <property type="term" value="P:phosphatidylinositol phosphate biosynthetic process"/>
    <property type="evidence" value="ECO:0007669"/>
    <property type="project" value="InterPro"/>
</dbReference>
<reference evidence="5 6" key="1">
    <citation type="journal article" date="2020" name="Nature">
        <title>Six reference-quality genomes reveal evolution of bat adaptations.</title>
        <authorList>
            <person name="Jebb D."/>
            <person name="Huang Z."/>
            <person name="Pippel M."/>
            <person name="Hughes G.M."/>
            <person name="Lavrichenko K."/>
            <person name="Devanna P."/>
            <person name="Winkler S."/>
            <person name="Jermiin L.S."/>
            <person name="Skirmuntt E.C."/>
            <person name="Katzourakis A."/>
            <person name="Burkitt-Gray L."/>
            <person name="Ray D.A."/>
            <person name="Sullivan K.A.M."/>
            <person name="Roscito J.G."/>
            <person name="Kirilenko B.M."/>
            <person name="Davalos L.M."/>
            <person name="Corthals A.P."/>
            <person name="Power M.L."/>
            <person name="Jones G."/>
            <person name="Ransome R.D."/>
            <person name="Dechmann D.K.N."/>
            <person name="Locatelli A.G."/>
            <person name="Puechmaille S.J."/>
            <person name="Fedrigo O."/>
            <person name="Jarvis E.D."/>
            <person name="Hiller M."/>
            <person name="Vernes S.C."/>
            <person name="Myers E.W."/>
            <person name="Teeling E.C."/>
        </authorList>
    </citation>
    <scope>NUCLEOTIDE SEQUENCE [LARGE SCALE GENOMIC DNA]</scope>
    <source>
        <strain evidence="5">MMyoMyo1</strain>
        <tissue evidence="5">Flight muscle</tissue>
    </source>
</reference>
<proteinExistence type="inferred from homology"/>